<reference evidence="1 2" key="1">
    <citation type="submission" date="2016-02" db="EMBL/GenBank/DDBJ databases">
        <title>Secondary metabolites in Legionella.</title>
        <authorList>
            <person name="Tobias N.J."/>
            <person name="Bode H.B."/>
        </authorList>
    </citation>
    <scope>NUCLEOTIDE SEQUENCE [LARGE SCALE GENOMIC DNA]</scope>
    <source>
        <strain evidence="1 2">DSM 19216</strain>
    </source>
</reference>
<dbReference type="STRING" id="45071.Lpar_2087"/>
<comment type="caution">
    <text evidence="1">The sequence shown here is derived from an EMBL/GenBank/DDBJ whole genome shotgun (WGS) entry which is preliminary data.</text>
</comment>
<keyword evidence="2" id="KW-1185">Reference proteome</keyword>
<dbReference type="PATRIC" id="fig|45071.6.peg.2238"/>
<dbReference type="AlphaFoldDB" id="A0A1E5JTV3"/>
<dbReference type="EMBL" id="LSOG01000036">
    <property type="protein sequence ID" value="OEH47939.1"/>
    <property type="molecule type" value="Genomic_DNA"/>
</dbReference>
<name>A0A1E5JTV3_9GAMM</name>
<proteinExistence type="predicted"/>
<evidence type="ECO:0000313" key="2">
    <source>
        <dbReference type="Proteomes" id="UP000095229"/>
    </source>
</evidence>
<evidence type="ECO:0000313" key="1">
    <source>
        <dbReference type="EMBL" id="OEH47939.1"/>
    </source>
</evidence>
<organism evidence="1 2">
    <name type="scientific">Legionella parisiensis</name>
    <dbReference type="NCBI Taxonomy" id="45071"/>
    <lineage>
        <taxon>Bacteria</taxon>
        <taxon>Pseudomonadati</taxon>
        <taxon>Pseudomonadota</taxon>
        <taxon>Gammaproteobacteria</taxon>
        <taxon>Legionellales</taxon>
        <taxon>Legionellaceae</taxon>
        <taxon>Legionella</taxon>
    </lineage>
</organism>
<sequence length="791" mass="89538">MGHTTMDSKIEKQPFTLTILGTLTDFTPELKQIAKPTPYTKGAKVKDYPKGETLSVISFLIKTNPPAKITKVDAKNPYPLQADEVTVVNGPTTDGSNVGEKISLGLVAILKAVARGQTLINIIAHSRGAVESILIAHELQAIQKMISECVSFEEVLKQLAEQQTKRYKGTPKNNTPDIIEPLKSQINLIPKEEQEQWFNKLKTNLPHTSINFFGMDPVPGDCFPITWYDERFFILPEIINNAELIYYANERSDWGFTPIYPEVVSNEKQNLVCYSMPGHHGTGSNGNDGSQQGIIVCPDGYKTTHVQKLMIYKILNFLNKYHVAFNDGTQIFHQYTALGRKYSGSDSGVKSINVTTLDFPTILRTLYAAIAKNQIGYDAYNSTNYSYMGLTKQRRILHKGRIYGLFNDVFTTYSGYVNEEHALLMQTHFFKIFGLDTQKKELTEMLNTASSVLEENIKKIASKETSILDSEVNRKNVLETFGIVIRQVSQQYLTENWSSIEKEQEKETLHQAIIDILTKFKELSESENLTIKQFVAELLELSFTSINHTLVVRAHALKKDFNYFQESIDIRLAHFFSALLMQLNHIENSPSVILDEIISSEEYKKLPDHPSASKITHIYKKLSGKGLEKYTIEQLTQSYEEQFADGIEDFAKLYQQIQTFIYDLAALRSIVPSKKIEVDELCLLKQANGLIITAAERFYKERPSHELPPIARADLFMKLTEQHAIEHFGVIDRSKEKNNEPEKANVETGGYLSGALSFFWSPMSRMIYGTPVTTTPNGEITQNENVTPTPP</sequence>
<dbReference type="Proteomes" id="UP000095229">
    <property type="component" value="Unassembled WGS sequence"/>
</dbReference>
<gene>
    <name evidence="1" type="ORF">lpari_01127</name>
</gene>
<protein>
    <submittedName>
        <fullName evidence="1">Uncharacterized protein</fullName>
    </submittedName>
</protein>
<accession>A0A1E5JTV3</accession>